<evidence type="ECO:0008006" key="4">
    <source>
        <dbReference type="Google" id="ProtNLM"/>
    </source>
</evidence>
<evidence type="ECO:0000313" key="3">
    <source>
        <dbReference type="Proteomes" id="UP001152747"/>
    </source>
</evidence>
<evidence type="ECO:0000313" key="2">
    <source>
        <dbReference type="EMBL" id="CAI5442530.1"/>
    </source>
</evidence>
<name>A0A9P1ID63_9PELO</name>
<feature type="signal peptide" evidence="1">
    <location>
        <begin position="1"/>
        <end position="16"/>
    </location>
</feature>
<keyword evidence="3" id="KW-1185">Reference proteome</keyword>
<dbReference type="PANTHER" id="PTHR35014:SF2">
    <property type="entry name" value="NEMATODE SPECIFIC PEPTIDE FAMILY"/>
    <property type="match status" value="1"/>
</dbReference>
<gene>
    <name evidence="2" type="ORF">CAMP_LOCUS5167</name>
</gene>
<reference evidence="2" key="1">
    <citation type="submission" date="2022-11" db="EMBL/GenBank/DDBJ databases">
        <authorList>
            <person name="Kikuchi T."/>
        </authorList>
    </citation>
    <scope>NUCLEOTIDE SEQUENCE</scope>
    <source>
        <strain evidence="2">PS1010</strain>
    </source>
</reference>
<organism evidence="2 3">
    <name type="scientific">Caenorhabditis angaria</name>
    <dbReference type="NCBI Taxonomy" id="860376"/>
    <lineage>
        <taxon>Eukaryota</taxon>
        <taxon>Metazoa</taxon>
        <taxon>Ecdysozoa</taxon>
        <taxon>Nematoda</taxon>
        <taxon>Chromadorea</taxon>
        <taxon>Rhabditida</taxon>
        <taxon>Rhabditina</taxon>
        <taxon>Rhabditomorpha</taxon>
        <taxon>Rhabditoidea</taxon>
        <taxon>Rhabditidae</taxon>
        <taxon>Peloderinae</taxon>
        <taxon>Caenorhabditis</taxon>
    </lineage>
</organism>
<keyword evidence="1" id="KW-0732">Signal</keyword>
<comment type="caution">
    <text evidence="2">The sequence shown here is derived from an EMBL/GenBank/DDBJ whole genome shotgun (WGS) entry which is preliminary data.</text>
</comment>
<proteinExistence type="predicted"/>
<protein>
    <recommendedName>
        <fullName evidence="4">DUF19 domain-containing protein</fullName>
    </recommendedName>
</protein>
<evidence type="ECO:0000256" key="1">
    <source>
        <dbReference type="SAM" id="SignalP"/>
    </source>
</evidence>
<accession>A0A9P1ID63</accession>
<sequence>MPLLFILTLFFKFAISTDFGDLVKTTVRGNEAVLYNCSSSEDLQISNCYLDLFRKYNLNVTSLPGSETDPFQVIRYDATNMCKNYKALKTCANNDGCFNYNTFRALLNSEIDAEYYVSQTGFLEFYCFHGSDFILYYECMQTIELDDLSETIFTECSELEVGTCDSVSKTTQCERAVVRKSCISLKAINAYCQYQKILTSMTGWNQCEYMPCVNFSSKSTSFFMIFLIIYVYFLHRETII</sequence>
<dbReference type="Proteomes" id="UP001152747">
    <property type="component" value="Unassembled WGS sequence"/>
</dbReference>
<dbReference type="AlphaFoldDB" id="A0A9P1ID63"/>
<feature type="chain" id="PRO_5040253939" description="DUF19 domain-containing protein" evidence="1">
    <location>
        <begin position="17"/>
        <end position="240"/>
    </location>
</feature>
<dbReference type="PANTHER" id="PTHR35014">
    <property type="entry name" value="INFECTION RESPONSE PROTEIN-RELATED"/>
    <property type="match status" value="1"/>
</dbReference>
<dbReference type="EMBL" id="CANHGI010000002">
    <property type="protein sequence ID" value="CAI5442530.1"/>
    <property type="molecule type" value="Genomic_DNA"/>
</dbReference>
<dbReference type="OrthoDB" id="5803741at2759"/>